<organism evidence="1 2">
    <name type="scientific">Artomyces pyxidatus</name>
    <dbReference type="NCBI Taxonomy" id="48021"/>
    <lineage>
        <taxon>Eukaryota</taxon>
        <taxon>Fungi</taxon>
        <taxon>Dikarya</taxon>
        <taxon>Basidiomycota</taxon>
        <taxon>Agaricomycotina</taxon>
        <taxon>Agaricomycetes</taxon>
        <taxon>Russulales</taxon>
        <taxon>Auriscalpiaceae</taxon>
        <taxon>Artomyces</taxon>
    </lineage>
</organism>
<feature type="non-terminal residue" evidence="1">
    <location>
        <position position="99"/>
    </location>
</feature>
<reference evidence="1" key="1">
    <citation type="submission" date="2021-03" db="EMBL/GenBank/DDBJ databases">
        <authorList>
            <consortium name="DOE Joint Genome Institute"/>
            <person name="Ahrendt S."/>
            <person name="Looney B.P."/>
            <person name="Miyauchi S."/>
            <person name="Morin E."/>
            <person name="Drula E."/>
            <person name="Courty P.E."/>
            <person name="Chicoki N."/>
            <person name="Fauchery L."/>
            <person name="Kohler A."/>
            <person name="Kuo A."/>
            <person name="Labutti K."/>
            <person name="Pangilinan J."/>
            <person name="Lipzen A."/>
            <person name="Riley R."/>
            <person name="Andreopoulos W."/>
            <person name="He G."/>
            <person name="Johnson J."/>
            <person name="Barry K.W."/>
            <person name="Grigoriev I.V."/>
            <person name="Nagy L."/>
            <person name="Hibbett D."/>
            <person name="Henrissat B."/>
            <person name="Matheny P.B."/>
            <person name="Labbe J."/>
            <person name="Martin F."/>
        </authorList>
    </citation>
    <scope>NUCLEOTIDE SEQUENCE</scope>
    <source>
        <strain evidence="1">HHB10654</strain>
    </source>
</reference>
<proteinExistence type="predicted"/>
<keyword evidence="2" id="KW-1185">Reference proteome</keyword>
<evidence type="ECO:0000313" key="2">
    <source>
        <dbReference type="Proteomes" id="UP000814140"/>
    </source>
</evidence>
<dbReference type="Proteomes" id="UP000814140">
    <property type="component" value="Unassembled WGS sequence"/>
</dbReference>
<comment type="caution">
    <text evidence="1">The sequence shown here is derived from an EMBL/GenBank/DDBJ whole genome shotgun (WGS) entry which is preliminary data.</text>
</comment>
<gene>
    <name evidence="1" type="ORF">BV25DRAFT_1823684</name>
</gene>
<dbReference type="EMBL" id="MU277200">
    <property type="protein sequence ID" value="KAI0064132.1"/>
    <property type="molecule type" value="Genomic_DNA"/>
</dbReference>
<name>A0ACB8T6P1_9AGAM</name>
<accession>A0ACB8T6P1</accession>
<protein>
    <submittedName>
        <fullName evidence="1">Uncharacterized protein</fullName>
    </submittedName>
</protein>
<reference evidence="1" key="2">
    <citation type="journal article" date="2022" name="New Phytol.">
        <title>Evolutionary transition to the ectomycorrhizal habit in the genomes of a hyperdiverse lineage of mushroom-forming fungi.</title>
        <authorList>
            <person name="Looney B."/>
            <person name="Miyauchi S."/>
            <person name="Morin E."/>
            <person name="Drula E."/>
            <person name="Courty P.E."/>
            <person name="Kohler A."/>
            <person name="Kuo A."/>
            <person name="LaButti K."/>
            <person name="Pangilinan J."/>
            <person name="Lipzen A."/>
            <person name="Riley R."/>
            <person name="Andreopoulos W."/>
            <person name="He G."/>
            <person name="Johnson J."/>
            <person name="Nolan M."/>
            <person name="Tritt A."/>
            <person name="Barry K.W."/>
            <person name="Grigoriev I.V."/>
            <person name="Nagy L.G."/>
            <person name="Hibbett D."/>
            <person name="Henrissat B."/>
            <person name="Matheny P.B."/>
            <person name="Labbe J."/>
            <person name="Martin F.M."/>
        </authorList>
    </citation>
    <scope>NUCLEOTIDE SEQUENCE</scope>
    <source>
        <strain evidence="1">HHB10654</strain>
    </source>
</reference>
<sequence length="99" mass="10451">MAIGSQGEAQQQIEKLAGVYTVSLYLCLTASSCVPAFLGLFSTDVVPLGAVTEPVKCAAATCLRPDEPSSPVDAPPSWRTVTFDPRPKLPCPGDWLMPS</sequence>
<evidence type="ECO:0000313" key="1">
    <source>
        <dbReference type="EMBL" id="KAI0064132.1"/>
    </source>
</evidence>